<dbReference type="GO" id="GO:0046872">
    <property type="term" value="F:metal ion binding"/>
    <property type="evidence" value="ECO:0007669"/>
    <property type="project" value="UniProtKB-KW"/>
</dbReference>
<evidence type="ECO:0000256" key="5">
    <source>
        <dbReference type="ARBA" id="ARBA00023014"/>
    </source>
</evidence>
<proteinExistence type="predicted"/>
<reference evidence="7" key="1">
    <citation type="journal article" date="2015" name="Nature">
        <title>Complex archaea that bridge the gap between prokaryotes and eukaryotes.</title>
        <authorList>
            <person name="Spang A."/>
            <person name="Saw J.H."/>
            <person name="Jorgensen S.L."/>
            <person name="Zaremba-Niedzwiedzka K."/>
            <person name="Martijn J."/>
            <person name="Lind A.E."/>
            <person name="van Eijk R."/>
            <person name="Schleper C."/>
            <person name="Guy L."/>
            <person name="Ettema T.J."/>
        </authorList>
    </citation>
    <scope>NUCLEOTIDE SEQUENCE</scope>
</reference>
<dbReference type="InterPro" id="IPR007197">
    <property type="entry name" value="rSAM"/>
</dbReference>
<gene>
    <name evidence="7" type="ORF">LCGC14_2445130</name>
</gene>
<dbReference type="Pfam" id="PF04055">
    <property type="entry name" value="Radical_SAM"/>
    <property type="match status" value="1"/>
</dbReference>
<dbReference type="SFLD" id="SFLDS00029">
    <property type="entry name" value="Radical_SAM"/>
    <property type="match status" value="1"/>
</dbReference>
<evidence type="ECO:0000256" key="2">
    <source>
        <dbReference type="ARBA" id="ARBA00022691"/>
    </source>
</evidence>
<sequence>MAKSALITLGNEESYGLSFVGGELLEYGQEIKFFDGDDIDIIQKVLDWRPAFLMFSPMTTFFKKALKIASFLPEYISVFGGHHAMACPGIINDKNIDVVVVGPVRGSLEKIFAGSRGIIRTELTSPADLPKPARKQYFRDIPRASIRYRKFVLSMMGCPWDCAYCSSSSGHIKELFGAEAHKNYYLAHRPIEHVIEEVKEICTYDTKEIQWCDDDIFAGDETWLLRFLGIWQRDISIPMYATTTSISVLRASDEILHELKKCCNVVGMGVQAIRPSSLKLFNRQWDYETKMKTAYDRLVKYGYRVNLQAIIGNPVDDPVEDAIETVLGLQRIGDGSICSIYPLMIYPGTELAKKGYELQDCNGDTNSAVGSIKFDTETNKRLFNICKLGTFFVKYNINEDLIRALINIDLNPETSEKLSMLRYKECVIDRLGKTGKEIFSDILKETKFKF</sequence>
<evidence type="ECO:0000259" key="6">
    <source>
        <dbReference type="PROSITE" id="PS51918"/>
    </source>
</evidence>
<keyword evidence="2" id="KW-0949">S-adenosyl-L-methionine</keyword>
<dbReference type="GO" id="GO:0051536">
    <property type="term" value="F:iron-sulfur cluster binding"/>
    <property type="evidence" value="ECO:0007669"/>
    <property type="project" value="UniProtKB-KW"/>
</dbReference>
<keyword evidence="5" id="KW-0411">Iron-sulfur</keyword>
<evidence type="ECO:0000313" key="7">
    <source>
        <dbReference type="EMBL" id="KKL21470.1"/>
    </source>
</evidence>
<dbReference type="Gene3D" id="3.40.50.280">
    <property type="entry name" value="Cobalamin-binding domain"/>
    <property type="match status" value="1"/>
</dbReference>
<dbReference type="SFLD" id="SFLDG01082">
    <property type="entry name" value="B12-binding_domain_containing"/>
    <property type="match status" value="1"/>
</dbReference>
<keyword evidence="3" id="KW-0479">Metal-binding</keyword>
<dbReference type="GO" id="GO:0003824">
    <property type="term" value="F:catalytic activity"/>
    <property type="evidence" value="ECO:0007669"/>
    <property type="project" value="InterPro"/>
</dbReference>
<dbReference type="InterPro" id="IPR006638">
    <property type="entry name" value="Elp3/MiaA/NifB-like_rSAM"/>
</dbReference>
<evidence type="ECO:0000256" key="4">
    <source>
        <dbReference type="ARBA" id="ARBA00023004"/>
    </source>
</evidence>
<keyword evidence="4" id="KW-0408">Iron</keyword>
<name>A0A0F9BI10_9ZZZZ</name>
<dbReference type="InterPro" id="IPR051198">
    <property type="entry name" value="BchE-like"/>
</dbReference>
<dbReference type="AlphaFoldDB" id="A0A0F9BI10"/>
<dbReference type="SUPFAM" id="SSF102114">
    <property type="entry name" value="Radical SAM enzymes"/>
    <property type="match status" value="1"/>
</dbReference>
<dbReference type="InterPro" id="IPR023404">
    <property type="entry name" value="rSAM_horseshoe"/>
</dbReference>
<dbReference type="PROSITE" id="PS51918">
    <property type="entry name" value="RADICAL_SAM"/>
    <property type="match status" value="1"/>
</dbReference>
<comment type="caution">
    <text evidence="7">The sequence shown here is derived from an EMBL/GenBank/DDBJ whole genome shotgun (WGS) entry which is preliminary data.</text>
</comment>
<comment type="cofactor">
    <cofactor evidence="1">
        <name>[4Fe-4S] cluster</name>
        <dbReference type="ChEBI" id="CHEBI:49883"/>
    </cofactor>
</comment>
<dbReference type="SMART" id="SM00729">
    <property type="entry name" value="Elp3"/>
    <property type="match status" value="1"/>
</dbReference>
<feature type="domain" description="Radical SAM core" evidence="6">
    <location>
        <begin position="144"/>
        <end position="384"/>
    </location>
</feature>
<dbReference type="CDD" id="cd01335">
    <property type="entry name" value="Radical_SAM"/>
    <property type="match status" value="1"/>
</dbReference>
<dbReference type="InterPro" id="IPR058240">
    <property type="entry name" value="rSAM_sf"/>
</dbReference>
<evidence type="ECO:0000256" key="3">
    <source>
        <dbReference type="ARBA" id="ARBA00022723"/>
    </source>
</evidence>
<dbReference type="EMBL" id="LAZR01037719">
    <property type="protein sequence ID" value="KKL21470.1"/>
    <property type="molecule type" value="Genomic_DNA"/>
</dbReference>
<dbReference type="PANTHER" id="PTHR43409">
    <property type="entry name" value="ANAEROBIC MAGNESIUM-PROTOPORPHYRIN IX MONOMETHYL ESTER CYCLASE-RELATED"/>
    <property type="match status" value="1"/>
</dbReference>
<organism evidence="7">
    <name type="scientific">marine sediment metagenome</name>
    <dbReference type="NCBI Taxonomy" id="412755"/>
    <lineage>
        <taxon>unclassified sequences</taxon>
        <taxon>metagenomes</taxon>
        <taxon>ecological metagenomes</taxon>
    </lineage>
</organism>
<protein>
    <recommendedName>
        <fullName evidence="6">Radical SAM core domain-containing protein</fullName>
    </recommendedName>
</protein>
<evidence type="ECO:0000256" key="1">
    <source>
        <dbReference type="ARBA" id="ARBA00001966"/>
    </source>
</evidence>
<accession>A0A0F9BI10</accession>
<dbReference type="Gene3D" id="3.80.30.20">
    <property type="entry name" value="tm_1862 like domain"/>
    <property type="match status" value="1"/>
</dbReference>